<organism evidence="1 2">
    <name type="scientific">Dentiscutata heterogama</name>
    <dbReference type="NCBI Taxonomy" id="1316150"/>
    <lineage>
        <taxon>Eukaryota</taxon>
        <taxon>Fungi</taxon>
        <taxon>Fungi incertae sedis</taxon>
        <taxon>Mucoromycota</taxon>
        <taxon>Glomeromycotina</taxon>
        <taxon>Glomeromycetes</taxon>
        <taxon>Diversisporales</taxon>
        <taxon>Gigasporaceae</taxon>
        <taxon>Dentiscutata</taxon>
    </lineage>
</organism>
<name>A0ACA9L189_9GLOM</name>
<keyword evidence="2" id="KW-1185">Reference proteome</keyword>
<reference evidence="1" key="1">
    <citation type="submission" date="2021-06" db="EMBL/GenBank/DDBJ databases">
        <authorList>
            <person name="Kallberg Y."/>
            <person name="Tangrot J."/>
            <person name="Rosling A."/>
        </authorList>
    </citation>
    <scope>NUCLEOTIDE SEQUENCE</scope>
    <source>
        <strain evidence="1">IL203A</strain>
    </source>
</reference>
<gene>
    <name evidence="1" type="ORF">DHETER_LOCUS3139</name>
</gene>
<dbReference type="Proteomes" id="UP000789702">
    <property type="component" value="Unassembled WGS sequence"/>
</dbReference>
<evidence type="ECO:0000313" key="1">
    <source>
        <dbReference type="EMBL" id="CAG8503973.1"/>
    </source>
</evidence>
<sequence length="174" mass="18893">MHQPYSLLSTFLILLVLIPSLFAYSIPNSKYNKRNNRRDLNNNARDNDFRSISKKKRYAGPNMNNLHRARLSRRFISPIVDTAMLGPGCGPCDSCGGFVDVCDDAPLLIPGCGGCGDCGGCGGCDLPHVISHNQAGSNDFEGAYESGHELQCCDESCGQTCCEGCNECDFNMIL</sequence>
<accession>A0ACA9L189</accession>
<protein>
    <submittedName>
        <fullName evidence="1">15768_t:CDS:1</fullName>
    </submittedName>
</protein>
<proteinExistence type="predicted"/>
<evidence type="ECO:0000313" key="2">
    <source>
        <dbReference type="Proteomes" id="UP000789702"/>
    </source>
</evidence>
<comment type="caution">
    <text evidence="1">The sequence shown here is derived from an EMBL/GenBank/DDBJ whole genome shotgun (WGS) entry which is preliminary data.</text>
</comment>
<dbReference type="EMBL" id="CAJVPU010002590">
    <property type="protein sequence ID" value="CAG8503973.1"/>
    <property type="molecule type" value="Genomic_DNA"/>
</dbReference>